<sequence>MKDHIWQRVVDIGNYILNNGATVRDTARVFGVSKSTVHKDVTERLPKVNQKLANEVKKVLEFNKAERHLRGGEATRQKFLTNRPG</sequence>
<dbReference type="OrthoDB" id="1682956at2"/>
<keyword evidence="1" id="KW-0805">Transcription regulation</keyword>
<organism evidence="4 5">
    <name type="scientific">Sulfobacillus thermosulfidooxidans</name>
    <dbReference type="NCBI Taxonomy" id="28034"/>
    <lineage>
        <taxon>Bacteria</taxon>
        <taxon>Bacillati</taxon>
        <taxon>Bacillota</taxon>
        <taxon>Clostridia</taxon>
        <taxon>Eubacteriales</taxon>
        <taxon>Clostridiales Family XVII. Incertae Sedis</taxon>
        <taxon>Sulfobacillus</taxon>
    </lineage>
</organism>
<dbReference type="InterPro" id="IPR014208">
    <property type="entry name" value="Spore_III_D"/>
</dbReference>
<comment type="caution">
    <text evidence="4">The sequence shown here is derived from an EMBL/GenBank/DDBJ whole genome shotgun (WGS) entry which is preliminary data.</text>
</comment>
<proteinExistence type="predicted"/>
<evidence type="ECO:0000256" key="3">
    <source>
        <dbReference type="ARBA" id="ARBA00023163"/>
    </source>
</evidence>
<dbReference type="Proteomes" id="UP000242705">
    <property type="component" value="Unassembled WGS sequence"/>
</dbReference>
<dbReference type="InterPro" id="IPR018356">
    <property type="entry name" value="Tscrpt_reg_HTH_DeoR_CS"/>
</dbReference>
<dbReference type="EMBL" id="PXYX01000049">
    <property type="protein sequence ID" value="PSR24582.1"/>
    <property type="molecule type" value="Genomic_DNA"/>
</dbReference>
<keyword evidence="2" id="KW-0238">DNA-binding</keyword>
<reference evidence="4 5" key="1">
    <citation type="journal article" date="2014" name="BMC Genomics">
        <title>Comparison of environmental and isolate Sulfobacillus genomes reveals diverse carbon, sulfur, nitrogen, and hydrogen metabolisms.</title>
        <authorList>
            <person name="Justice N.B."/>
            <person name="Norman A."/>
            <person name="Brown C.T."/>
            <person name="Singh A."/>
            <person name="Thomas B.C."/>
            <person name="Banfield J.F."/>
        </authorList>
    </citation>
    <scope>NUCLEOTIDE SEQUENCE [LARGE SCALE GENOMIC DNA]</scope>
    <source>
        <strain evidence="4">AMDSBA5</strain>
    </source>
</reference>
<dbReference type="RefSeq" id="WP_020376153.1">
    <property type="nucleotide sequence ID" value="NZ_LGRO01000001.1"/>
</dbReference>
<dbReference type="AlphaFoldDB" id="A0A1R0IUV9"/>
<dbReference type="PROSITE" id="PS00894">
    <property type="entry name" value="HTH_DEOR_1"/>
    <property type="match status" value="1"/>
</dbReference>
<name>A0A1R0IUV9_SULTH</name>
<dbReference type="Pfam" id="PF12116">
    <property type="entry name" value="SpoIIID"/>
    <property type="match status" value="1"/>
</dbReference>
<protein>
    <submittedName>
        <fullName evidence="4">Sporulation transcriptional regulator SpoIIID</fullName>
    </submittedName>
</protein>
<dbReference type="GO" id="GO:0003677">
    <property type="term" value="F:DNA binding"/>
    <property type="evidence" value="ECO:0007669"/>
    <property type="project" value="UniProtKB-KW"/>
</dbReference>
<accession>A0A1R0IUV9</accession>
<evidence type="ECO:0000256" key="2">
    <source>
        <dbReference type="ARBA" id="ARBA00023125"/>
    </source>
</evidence>
<keyword evidence="3" id="KW-0804">Transcription</keyword>
<dbReference type="GO" id="GO:0003700">
    <property type="term" value="F:DNA-binding transcription factor activity"/>
    <property type="evidence" value="ECO:0007669"/>
    <property type="project" value="InterPro"/>
</dbReference>
<evidence type="ECO:0000256" key="1">
    <source>
        <dbReference type="ARBA" id="ARBA00023015"/>
    </source>
</evidence>
<dbReference type="NCBIfam" id="TIGR02844">
    <property type="entry name" value="spore_III_D"/>
    <property type="match status" value="1"/>
</dbReference>
<gene>
    <name evidence="4" type="primary">spoIIID</name>
    <name evidence="4" type="ORF">C7B47_14545</name>
</gene>
<evidence type="ECO:0000313" key="4">
    <source>
        <dbReference type="EMBL" id="PSR24582.1"/>
    </source>
</evidence>
<evidence type="ECO:0000313" key="5">
    <source>
        <dbReference type="Proteomes" id="UP000242705"/>
    </source>
</evidence>